<reference evidence="1" key="1">
    <citation type="journal article" date="2014" name="Front. Microbiol.">
        <title>High frequency of phylogenetically diverse reductive dehalogenase-homologous genes in deep subseafloor sedimentary metagenomes.</title>
        <authorList>
            <person name="Kawai M."/>
            <person name="Futagami T."/>
            <person name="Toyoda A."/>
            <person name="Takaki Y."/>
            <person name="Nishi S."/>
            <person name="Hori S."/>
            <person name="Arai W."/>
            <person name="Tsubouchi T."/>
            <person name="Morono Y."/>
            <person name="Uchiyama I."/>
            <person name="Ito T."/>
            <person name="Fujiyama A."/>
            <person name="Inagaki F."/>
            <person name="Takami H."/>
        </authorList>
    </citation>
    <scope>NUCLEOTIDE SEQUENCE</scope>
    <source>
        <strain evidence="1">Expedition CK06-06</strain>
    </source>
</reference>
<accession>X0SD77</accession>
<dbReference type="AlphaFoldDB" id="X0SD77"/>
<protein>
    <submittedName>
        <fullName evidence="1">Uncharacterized protein</fullName>
    </submittedName>
</protein>
<dbReference type="EMBL" id="BARS01005419">
    <property type="protein sequence ID" value="GAF73096.1"/>
    <property type="molecule type" value="Genomic_DNA"/>
</dbReference>
<gene>
    <name evidence="1" type="ORF">S01H1_10619</name>
</gene>
<proteinExistence type="predicted"/>
<name>X0SD77_9ZZZZ</name>
<organism evidence="1">
    <name type="scientific">marine sediment metagenome</name>
    <dbReference type="NCBI Taxonomy" id="412755"/>
    <lineage>
        <taxon>unclassified sequences</taxon>
        <taxon>metagenomes</taxon>
        <taxon>ecological metagenomes</taxon>
    </lineage>
</organism>
<comment type="caution">
    <text evidence="1">The sequence shown here is derived from an EMBL/GenBank/DDBJ whole genome shotgun (WGS) entry which is preliminary data.</text>
</comment>
<sequence length="90" mass="10569">MTDKDDKRDLVDRRILRFRMVNLGKTALGEVDVTIPEGTHINRLDKDNEVWGLLRPWKVRLPVEILYKPVIDDLPEVPDDDVLPPSRRKR</sequence>
<evidence type="ECO:0000313" key="1">
    <source>
        <dbReference type="EMBL" id="GAF73096.1"/>
    </source>
</evidence>